<dbReference type="AlphaFoldDB" id="A0AAV2Q5I6"/>
<feature type="transmembrane region" description="Helical" evidence="1">
    <location>
        <begin position="38"/>
        <end position="58"/>
    </location>
</feature>
<proteinExistence type="predicted"/>
<feature type="non-terminal residue" evidence="2">
    <location>
        <position position="1"/>
    </location>
</feature>
<organism evidence="2 3">
    <name type="scientific">Meganyctiphanes norvegica</name>
    <name type="common">Northern krill</name>
    <name type="synonym">Thysanopoda norvegica</name>
    <dbReference type="NCBI Taxonomy" id="48144"/>
    <lineage>
        <taxon>Eukaryota</taxon>
        <taxon>Metazoa</taxon>
        <taxon>Ecdysozoa</taxon>
        <taxon>Arthropoda</taxon>
        <taxon>Crustacea</taxon>
        <taxon>Multicrustacea</taxon>
        <taxon>Malacostraca</taxon>
        <taxon>Eumalacostraca</taxon>
        <taxon>Eucarida</taxon>
        <taxon>Euphausiacea</taxon>
        <taxon>Euphausiidae</taxon>
        <taxon>Meganyctiphanes</taxon>
    </lineage>
</organism>
<evidence type="ECO:0000313" key="2">
    <source>
        <dbReference type="EMBL" id="CAL4070980.1"/>
    </source>
</evidence>
<reference evidence="2 3" key="1">
    <citation type="submission" date="2024-05" db="EMBL/GenBank/DDBJ databases">
        <authorList>
            <person name="Wallberg A."/>
        </authorList>
    </citation>
    <scope>NUCLEOTIDE SEQUENCE [LARGE SCALE GENOMIC DNA]</scope>
</reference>
<keyword evidence="1" id="KW-0472">Membrane</keyword>
<sequence>KSEVLQESSNSKPKDFITGKGEFKCQRKKTTLSKYGKNILLVCIWSIVVLGMLALLSYENESCNKYNLAQAESSRKIIVQDYNPQRDASKTTQALVKIGENGNIPPDIISKDERYKGGVKVMHVNNSSVWKHRLMIKVEYMNVANVYKSLDSLTIADYDKEIVLNVIFRVRKDSKEIELPTDKK</sequence>
<keyword evidence="1" id="KW-1133">Transmembrane helix</keyword>
<dbReference type="Proteomes" id="UP001497623">
    <property type="component" value="Unassembled WGS sequence"/>
</dbReference>
<evidence type="ECO:0000313" key="3">
    <source>
        <dbReference type="Proteomes" id="UP001497623"/>
    </source>
</evidence>
<comment type="caution">
    <text evidence="2">The sequence shown here is derived from an EMBL/GenBank/DDBJ whole genome shotgun (WGS) entry which is preliminary data.</text>
</comment>
<keyword evidence="1" id="KW-0812">Transmembrane</keyword>
<keyword evidence="3" id="KW-1185">Reference proteome</keyword>
<protein>
    <submittedName>
        <fullName evidence="2">Uncharacterized protein</fullName>
    </submittedName>
</protein>
<dbReference type="EMBL" id="CAXKWB010003898">
    <property type="protein sequence ID" value="CAL4070980.1"/>
    <property type="molecule type" value="Genomic_DNA"/>
</dbReference>
<accession>A0AAV2Q5I6</accession>
<evidence type="ECO:0000256" key="1">
    <source>
        <dbReference type="SAM" id="Phobius"/>
    </source>
</evidence>
<name>A0AAV2Q5I6_MEGNR</name>
<gene>
    <name evidence="2" type="ORF">MNOR_LOCUS8402</name>
</gene>